<name>A0A9W8AX27_9FUNG</name>
<keyword evidence="2" id="KW-1185">Reference proteome</keyword>
<comment type="caution">
    <text evidence="1">The sequence shown here is derived from an EMBL/GenBank/DDBJ whole genome shotgun (WGS) entry which is preliminary data.</text>
</comment>
<dbReference type="AlphaFoldDB" id="A0A9W8AX27"/>
<evidence type="ECO:0000313" key="2">
    <source>
        <dbReference type="Proteomes" id="UP001150925"/>
    </source>
</evidence>
<evidence type="ECO:0000313" key="1">
    <source>
        <dbReference type="EMBL" id="KAJ1967221.1"/>
    </source>
</evidence>
<reference evidence="1" key="1">
    <citation type="submission" date="2022-07" db="EMBL/GenBank/DDBJ databases">
        <title>Phylogenomic reconstructions and comparative analyses of Kickxellomycotina fungi.</title>
        <authorList>
            <person name="Reynolds N.K."/>
            <person name="Stajich J.E."/>
            <person name="Barry K."/>
            <person name="Grigoriev I.V."/>
            <person name="Crous P."/>
            <person name="Smith M.E."/>
        </authorList>
    </citation>
    <scope>NUCLEOTIDE SEQUENCE</scope>
    <source>
        <strain evidence="1">RSA 1196</strain>
    </source>
</reference>
<protein>
    <submittedName>
        <fullName evidence="1">Uncharacterized protein</fullName>
    </submittedName>
</protein>
<proteinExistence type="predicted"/>
<organism evidence="1 2">
    <name type="scientific">Dispira parvispora</name>
    <dbReference type="NCBI Taxonomy" id="1520584"/>
    <lineage>
        <taxon>Eukaryota</taxon>
        <taxon>Fungi</taxon>
        <taxon>Fungi incertae sedis</taxon>
        <taxon>Zoopagomycota</taxon>
        <taxon>Kickxellomycotina</taxon>
        <taxon>Dimargaritomycetes</taxon>
        <taxon>Dimargaritales</taxon>
        <taxon>Dimargaritaceae</taxon>
        <taxon>Dispira</taxon>
    </lineage>
</organism>
<gene>
    <name evidence="1" type="ORF">IWQ62_001991</name>
</gene>
<sequence>MDFPPFTNIDEFKQTVNQMDLPGEPLTPDVIELNPKDYRSMLNRMHGKYSELSKTATPDSSVVISGERVHRRLAHRESRERSLHRSTLFEHNRGGGYKPSAAISQALRNPDAIVVIYCKKSDVNTYFEVIWYPRHPEYSAERLLAYTMRRYANVKPFSIKTDGDYANFLTLLKNVIKHPSADICSEFVGDPSTFSNA</sequence>
<accession>A0A9W8AX27</accession>
<dbReference type="EMBL" id="JANBPY010000373">
    <property type="protein sequence ID" value="KAJ1967221.1"/>
    <property type="molecule type" value="Genomic_DNA"/>
</dbReference>
<dbReference type="Proteomes" id="UP001150925">
    <property type="component" value="Unassembled WGS sequence"/>
</dbReference>